<keyword evidence="1" id="KW-0677">Repeat</keyword>
<accession>A0AAW1TI64</accession>
<dbReference type="GO" id="GO:0000480">
    <property type="term" value="P:endonucleolytic cleavage in 5'-ETS of tricistronic rRNA transcript (SSU-rRNA, 5.8S rRNA, LSU-rRNA)"/>
    <property type="evidence" value="ECO:0007669"/>
    <property type="project" value="TreeGrafter"/>
</dbReference>
<protein>
    <submittedName>
        <fullName evidence="2">Uncharacterized protein</fullName>
    </submittedName>
</protein>
<comment type="caution">
    <text evidence="2">The sequence shown here is derived from an EMBL/GenBank/DDBJ whole genome shotgun (WGS) entry which is preliminary data.</text>
</comment>
<gene>
    <name evidence="2" type="ORF">WA026_002868</name>
</gene>
<dbReference type="GO" id="GO:0030686">
    <property type="term" value="C:90S preribosome"/>
    <property type="evidence" value="ECO:0007669"/>
    <property type="project" value="TreeGrafter"/>
</dbReference>
<evidence type="ECO:0000313" key="3">
    <source>
        <dbReference type="Proteomes" id="UP001431783"/>
    </source>
</evidence>
<dbReference type="GO" id="GO:0003723">
    <property type="term" value="F:RNA binding"/>
    <property type="evidence" value="ECO:0007669"/>
    <property type="project" value="InterPro"/>
</dbReference>
<dbReference type="SUPFAM" id="SSF48371">
    <property type="entry name" value="ARM repeat"/>
    <property type="match status" value="1"/>
</dbReference>
<sequence length="113" mass="13069">MDSHIVDSYGKSAFVGEKSREKLVMKMKGTYQDLASTKYGSRSFEAIWNSAGLKHKKGLLDELCCKEALRSHSEHEKIIANKIHLSLYKRCKEERKNSFDTNDKVKEKEKKLM</sequence>
<dbReference type="AlphaFoldDB" id="A0AAW1TI64"/>
<dbReference type="Pfam" id="PF22493">
    <property type="entry name" value="PUF_NOP9"/>
    <property type="match status" value="1"/>
</dbReference>
<dbReference type="GO" id="GO:0000472">
    <property type="term" value="P:endonucleolytic cleavage to generate mature 5'-end of SSU-rRNA from (SSU-rRNA, 5.8S rRNA, LSU-rRNA)"/>
    <property type="evidence" value="ECO:0007669"/>
    <property type="project" value="TreeGrafter"/>
</dbReference>
<evidence type="ECO:0000256" key="1">
    <source>
        <dbReference type="ARBA" id="ARBA00022737"/>
    </source>
</evidence>
<dbReference type="InterPro" id="IPR001313">
    <property type="entry name" value="Pumilio_RNA-bd_rpt"/>
</dbReference>
<proteinExistence type="predicted"/>
<dbReference type="Proteomes" id="UP001431783">
    <property type="component" value="Unassembled WGS sequence"/>
</dbReference>
<dbReference type="Gene3D" id="1.25.10.10">
    <property type="entry name" value="Leucine-rich Repeat Variant"/>
    <property type="match status" value="1"/>
</dbReference>
<keyword evidence="3" id="KW-1185">Reference proteome</keyword>
<dbReference type="PANTHER" id="PTHR13102:SF0">
    <property type="entry name" value="NUCLEOLAR PROTEIN 9"/>
    <property type="match status" value="1"/>
</dbReference>
<dbReference type="EMBL" id="JARQZJ010000001">
    <property type="protein sequence ID" value="KAK9869110.1"/>
    <property type="molecule type" value="Genomic_DNA"/>
</dbReference>
<dbReference type="InterPro" id="IPR011989">
    <property type="entry name" value="ARM-like"/>
</dbReference>
<name>A0AAW1TI64_9CUCU</name>
<dbReference type="PANTHER" id="PTHR13102">
    <property type="entry name" value="NUCLEOLAR PROTEIN 9"/>
    <property type="match status" value="1"/>
</dbReference>
<dbReference type="GO" id="GO:0005730">
    <property type="term" value="C:nucleolus"/>
    <property type="evidence" value="ECO:0007669"/>
    <property type="project" value="TreeGrafter"/>
</dbReference>
<reference evidence="2 3" key="1">
    <citation type="submission" date="2023-03" db="EMBL/GenBank/DDBJ databases">
        <title>Genome insight into feeding habits of ladybird beetles.</title>
        <authorList>
            <person name="Li H.-S."/>
            <person name="Huang Y.-H."/>
            <person name="Pang H."/>
        </authorList>
    </citation>
    <scope>NUCLEOTIDE SEQUENCE [LARGE SCALE GENOMIC DNA]</scope>
    <source>
        <strain evidence="2">SYSU_2023b</strain>
        <tissue evidence="2">Whole body</tissue>
    </source>
</reference>
<dbReference type="GO" id="GO:0030688">
    <property type="term" value="C:preribosome, small subunit precursor"/>
    <property type="evidence" value="ECO:0007669"/>
    <property type="project" value="TreeGrafter"/>
</dbReference>
<dbReference type="InterPro" id="IPR016024">
    <property type="entry name" value="ARM-type_fold"/>
</dbReference>
<organism evidence="2 3">
    <name type="scientific">Henosepilachna vigintioctopunctata</name>
    <dbReference type="NCBI Taxonomy" id="420089"/>
    <lineage>
        <taxon>Eukaryota</taxon>
        <taxon>Metazoa</taxon>
        <taxon>Ecdysozoa</taxon>
        <taxon>Arthropoda</taxon>
        <taxon>Hexapoda</taxon>
        <taxon>Insecta</taxon>
        <taxon>Pterygota</taxon>
        <taxon>Neoptera</taxon>
        <taxon>Endopterygota</taxon>
        <taxon>Coleoptera</taxon>
        <taxon>Polyphaga</taxon>
        <taxon>Cucujiformia</taxon>
        <taxon>Coccinelloidea</taxon>
        <taxon>Coccinellidae</taxon>
        <taxon>Epilachninae</taxon>
        <taxon>Epilachnini</taxon>
        <taxon>Henosepilachna</taxon>
    </lineage>
</organism>
<evidence type="ECO:0000313" key="2">
    <source>
        <dbReference type="EMBL" id="KAK9869110.1"/>
    </source>
</evidence>
<dbReference type="GO" id="GO:0000056">
    <property type="term" value="P:ribosomal small subunit export from nucleus"/>
    <property type="evidence" value="ECO:0007669"/>
    <property type="project" value="TreeGrafter"/>
</dbReference>
<dbReference type="GO" id="GO:0000447">
    <property type="term" value="P:endonucleolytic cleavage in ITS1 to separate SSU-rRNA from 5.8S rRNA and LSU-rRNA from tricistronic rRNA transcript (SSU-rRNA, 5.8S rRNA, LSU-rRNA)"/>
    <property type="evidence" value="ECO:0007669"/>
    <property type="project" value="TreeGrafter"/>
</dbReference>
<dbReference type="InterPro" id="IPR040000">
    <property type="entry name" value="NOP9"/>
</dbReference>